<dbReference type="InterPro" id="IPR000644">
    <property type="entry name" value="CBS_dom"/>
</dbReference>
<feature type="domain" description="CBS" evidence="12">
    <location>
        <begin position="537"/>
        <end position="593"/>
    </location>
</feature>
<keyword evidence="7" id="KW-0869">Chloride channel</keyword>
<dbReference type="Proteomes" id="UP001165460">
    <property type="component" value="Unassembled WGS sequence"/>
</dbReference>
<feature type="transmembrane region" description="Helical" evidence="11">
    <location>
        <begin position="160"/>
        <end position="187"/>
    </location>
</feature>
<dbReference type="Pfam" id="PF00571">
    <property type="entry name" value="CBS"/>
    <property type="match status" value="1"/>
</dbReference>
<dbReference type="CDD" id="cd00400">
    <property type="entry name" value="Voltage_gated_ClC"/>
    <property type="match status" value="1"/>
</dbReference>
<evidence type="ECO:0000256" key="5">
    <source>
        <dbReference type="ARBA" id="ARBA00023065"/>
    </source>
</evidence>
<feature type="transmembrane region" description="Helical" evidence="11">
    <location>
        <begin position="383"/>
        <end position="406"/>
    </location>
</feature>
<dbReference type="InterPro" id="IPR001807">
    <property type="entry name" value="ClC"/>
</dbReference>
<reference evidence="13" key="1">
    <citation type="submission" date="2022-03" db="EMBL/GenBank/DDBJ databases">
        <authorList>
            <person name="Woo C.Y."/>
        </authorList>
    </citation>
    <scope>NUCLEOTIDE SEQUENCE</scope>
    <source>
        <strain evidence="13">CYS-01</strain>
    </source>
</reference>
<dbReference type="SUPFAM" id="SSF81340">
    <property type="entry name" value="Clc chloride channel"/>
    <property type="match status" value="1"/>
</dbReference>
<keyword evidence="2" id="KW-0813">Transport</keyword>
<comment type="caution">
    <text evidence="13">The sequence shown here is derived from an EMBL/GenBank/DDBJ whole genome shotgun (WGS) entry which is preliminary data.</text>
</comment>
<feature type="transmembrane region" description="Helical" evidence="11">
    <location>
        <begin position="65"/>
        <end position="83"/>
    </location>
</feature>
<protein>
    <submittedName>
        <fullName evidence="13">Chloride channel protein</fullName>
    </submittedName>
</protein>
<keyword evidence="4 11" id="KW-1133">Transmembrane helix</keyword>
<keyword evidence="9" id="KW-0407">Ion channel</keyword>
<keyword evidence="14" id="KW-1185">Reference proteome</keyword>
<dbReference type="PANTHER" id="PTHR43427">
    <property type="entry name" value="CHLORIDE CHANNEL PROTEIN CLC-E"/>
    <property type="match status" value="1"/>
</dbReference>
<dbReference type="RefSeq" id="WP_243362426.1">
    <property type="nucleotide sequence ID" value="NZ_JALGBH010000002.1"/>
</dbReference>
<evidence type="ECO:0000256" key="10">
    <source>
        <dbReference type="PROSITE-ProRule" id="PRU00703"/>
    </source>
</evidence>
<feature type="transmembrane region" description="Helical" evidence="11">
    <location>
        <begin position="272"/>
        <end position="290"/>
    </location>
</feature>
<feature type="transmembrane region" description="Helical" evidence="11">
    <location>
        <begin position="412"/>
        <end position="429"/>
    </location>
</feature>
<comment type="subcellular location">
    <subcellularLocation>
        <location evidence="1">Membrane</location>
        <topology evidence="1">Multi-pass membrane protein</topology>
    </subcellularLocation>
</comment>
<keyword evidence="5" id="KW-0406">Ion transport</keyword>
<sequence>MQTRLVTFLDHLNNYRKSKISNRNFLVVVSILVGIMAGLAAALLKTLTHHIEHFLQNDLHWQYKYYLYFLFPGIGIFLSVLYVRKFIRKGKFETGLTPLLYTISKKSSNVEPHNSYSQIITAALTVGFGGSTGLEAPIVTSGASIGSTLGRYLGLSYREITMLLACGAAAGIAGAFNSPVAGIVFAIEILLPEFTIPAFIPLLLSAATASVVAQVFYKEQLFYLVTQGWEMKALLFYVLLAVLIGLYSIYFGKANHLVKGLFYKIKNPYRKVMVGGIGLGVLVFLFPTLYGEGYLTIKELLMGNYNTVVSNSIFADYGNFPIVIILFTVATIFAKSFATLFTLGAGGNGGIFAPSLIIGGLIGFIMAYTINLSGLAQVNTANFIVAGMAAALGSIMHAPLTGIFLIAEITGGYILMVPLMITTALAYLINRSVNKYSIYTKPLAEKGELSHYEDKDTTVLNMIKLKYLVQREGLTLNIDESITDKISDMVAAKQSVFAVLNAEDELMGLVFLNDALNAMFSADGKENEKQISVKKLLNKPEVVLNAETDLKKVLNQMDISGYNNLPVVDEGNKFMGFVAKSQIFNKYRALLARMADYMS</sequence>
<evidence type="ECO:0000256" key="11">
    <source>
        <dbReference type="SAM" id="Phobius"/>
    </source>
</evidence>
<dbReference type="InterPro" id="IPR046342">
    <property type="entry name" value="CBS_dom_sf"/>
</dbReference>
<organism evidence="13 14">
    <name type="scientific">Pedobacter montanisoli</name>
    <dbReference type="NCBI Taxonomy" id="2923277"/>
    <lineage>
        <taxon>Bacteria</taxon>
        <taxon>Pseudomonadati</taxon>
        <taxon>Bacteroidota</taxon>
        <taxon>Sphingobacteriia</taxon>
        <taxon>Sphingobacteriales</taxon>
        <taxon>Sphingobacteriaceae</taxon>
        <taxon>Pedobacter</taxon>
    </lineage>
</organism>
<dbReference type="PANTHER" id="PTHR43427:SF6">
    <property type="entry name" value="CHLORIDE CHANNEL PROTEIN CLC-E"/>
    <property type="match status" value="1"/>
</dbReference>
<evidence type="ECO:0000256" key="1">
    <source>
        <dbReference type="ARBA" id="ARBA00004141"/>
    </source>
</evidence>
<evidence type="ECO:0000313" key="13">
    <source>
        <dbReference type="EMBL" id="MCJ0743293.1"/>
    </source>
</evidence>
<dbReference type="SUPFAM" id="SSF54631">
    <property type="entry name" value="CBS-domain pair"/>
    <property type="match status" value="1"/>
</dbReference>
<gene>
    <name evidence="13" type="ORF">MMF97_11255</name>
</gene>
<feature type="transmembrane region" description="Helical" evidence="11">
    <location>
        <begin position="199"/>
        <end position="217"/>
    </location>
</feature>
<dbReference type="Pfam" id="PF00654">
    <property type="entry name" value="Voltage_CLC"/>
    <property type="match status" value="1"/>
</dbReference>
<feature type="transmembrane region" description="Helical" evidence="11">
    <location>
        <begin position="351"/>
        <end position="371"/>
    </location>
</feature>
<evidence type="ECO:0000313" key="14">
    <source>
        <dbReference type="Proteomes" id="UP001165460"/>
    </source>
</evidence>
<evidence type="ECO:0000256" key="7">
    <source>
        <dbReference type="ARBA" id="ARBA00023173"/>
    </source>
</evidence>
<name>A0ABS9ZYA6_9SPHI</name>
<accession>A0ABS9ZYA6</accession>
<dbReference type="PRINTS" id="PR00762">
    <property type="entry name" value="CLCHANNEL"/>
</dbReference>
<dbReference type="EMBL" id="JALGBH010000002">
    <property type="protein sequence ID" value="MCJ0743293.1"/>
    <property type="molecule type" value="Genomic_DNA"/>
</dbReference>
<dbReference type="CDD" id="cd02205">
    <property type="entry name" value="CBS_pair_SF"/>
    <property type="match status" value="1"/>
</dbReference>
<keyword evidence="8" id="KW-0868">Chloride</keyword>
<dbReference type="InterPro" id="IPR050368">
    <property type="entry name" value="ClC-type_chloride_channel"/>
</dbReference>
<keyword evidence="10" id="KW-0129">CBS domain</keyword>
<evidence type="ECO:0000259" key="12">
    <source>
        <dbReference type="PROSITE" id="PS51371"/>
    </source>
</evidence>
<proteinExistence type="predicted"/>
<dbReference type="PROSITE" id="PS51371">
    <property type="entry name" value="CBS"/>
    <property type="match status" value="1"/>
</dbReference>
<keyword evidence="6 11" id="KW-0472">Membrane</keyword>
<dbReference type="Gene3D" id="1.10.3080.10">
    <property type="entry name" value="Clc chloride channel"/>
    <property type="match status" value="1"/>
</dbReference>
<dbReference type="Gene3D" id="3.10.580.10">
    <property type="entry name" value="CBS-domain"/>
    <property type="match status" value="1"/>
</dbReference>
<feature type="transmembrane region" description="Helical" evidence="11">
    <location>
        <begin position="320"/>
        <end position="345"/>
    </location>
</feature>
<evidence type="ECO:0000256" key="2">
    <source>
        <dbReference type="ARBA" id="ARBA00022448"/>
    </source>
</evidence>
<evidence type="ECO:0000256" key="8">
    <source>
        <dbReference type="ARBA" id="ARBA00023214"/>
    </source>
</evidence>
<dbReference type="InterPro" id="IPR014743">
    <property type="entry name" value="Cl-channel_core"/>
</dbReference>
<evidence type="ECO:0000256" key="9">
    <source>
        <dbReference type="ARBA" id="ARBA00023303"/>
    </source>
</evidence>
<feature type="transmembrane region" description="Helical" evidence="11">
    <location>
        <begin position="229"/>
        <end position="252"/>
    </location>
</feature>
<evidence type="ECO:0000256" key="4">
    <source>
        <dbReference type="ARBA" id="ARBA00022989"/>
    </source>
</evidence>
<keyword evidence="3 11" id="KW-0812">Transmembrane</keyword>
<feature type="transmembrane region" description="Helical" evidence="11">
    <location>
        <begin position="25"/>
        <end position="45"/>
    </location>
</feature>
<evidence type="ECO:0000256" key="3">
    <source>
        <dbReference type="ARBA" id="ARBA00022692"/>
    </source>
</evidence>
<evidence type="ECO:0000256" key="6">
    <source>
        <dbReference type="ARBA" id="ARBA00023136"/>
    </source>
</evidence>